<sequence>MIDFKLFFNFKKRLSTSKTLDYKQKQTKLPDYTNCRQGFRQSLSMHIKHISLLAALLLFSSFNVSALSIGGNTGPIKTDPAPANSFPDANDDHNSTVVISNTSASGDVSANDFYATSFTLGGSWVGTYGLITAFDSNGEYTYELFDGTTNDSLPSNGIGTDRFQYTCLNATGNSDAAWLIIDVRASQIKPPVAQDDYNSTVVNVLTSATGNVGDNDLNGSIFTLNGSKTGQYGLLTSFTSTGAYTYELYVNTNSSNLPASGVATDVFTYTYANENGVTDTATLFIDISANPAKPIANDDRDSTIVGVSTSVTGNVSINDHYGSNYFLLDSKVGQYGFLTSFSSTGEYTYELYASTDNFRLPSNGVANEHFKYTYANESGLTVTAWLVIDVNPNPNQPIANDDYISTIAGVYTIAEGNVGINDRYGSIFTLETSWTGKYGSITFFDSEGKYTYELFEGTDSTKLPADGVGIDRFRYTYSNAQGSSDTAWLIIDVSSNTTLPIAEDDFNSAVIGFHTVATGNVTDNDRYGSIATLYDSGTGLYGTITSFSATGAYTYTLFEDADLTLPAGEVARERFLYIYSNAQGLSDSAWLTIEVSANPVQPKAPIANDDYISTVIGLYPTATGNVSNNDFYGSIYSLDQSWLGQYGAITAFNSEGEFTYTLYDSTTIASLPADGVGIDSFTYTYANDKGITANARIIIDVRGNPTHPIANDDYISTVVNTLTTATGNASINDLYGSIYTLPGSWVGQYGSITSFNSDGTFSYQLFASTSNESLPVDGPGIERFQYTLANAKGITDTAWIIIDVQPDPAQANTPIANADQASVVINARPTVSGNVIDNDRYGTIVNFTGSSTGKYGFLDASGTSGQFTYQLFPSTTNIDLPATGTDTETFPYTLSDIDGKTDTSILLINVTADPSGSDTLIARDDHATYISNKTLSLAGDVTLNDSNGDYVVLTSPPSTEYGRIVLQSNGSYIYELYETSFSVIKLKAGEVVTDEYIYQYFTNAGASATAKLIVQIIGNPVDADGNTIFENPFDEPYDNVDVEFNDSSGEATPLNSGRNIKGHLHEPGDKDWYYLNSAGNEIITLEVCPVGTSCFGKKSWVLYVFDSAEIAGKEADTVALHRWVDETGTNKNLTGSPIIKSVAGESNHMYLAYKKGFFDGALIGIVDPCFDTLNAVDIGVGDGAKDYFIAISSPLKGDSGGADSCGEGSVVLERPGPPAAGKDAEDIAKVYATTEEYIEVFPYSDDQYAIKITSTGLPPLLTDAAALSSATFDSNTGALEVPKVRVNDQVFQASLNLQAQEARSANNTLKFTLSDIGALNLEEMLDAYRATYNPANQQVLIPRVTHTNTGDAYSVILQYHVGNNEGADAWLEAISIVKIE</sequence>
<keyword evidence="2" id="KW-1185">Reference proteome</keyword>
<evidence type="ECO:0008006" key="3">
    <source>
        <dbReference type="Google" id="ProtNLM"/>
    </source>
</evidence>
<protein>
    <recommendedName>
        <fullName evidence="3">RapA2 cadherin-like domain-containing protein</fullName>
    </recommendedName>
</protein>
<evidence type="ECO:0000313" key="1">
    <source>
        <dbReference type="EMBL" id="OQK16950.1"/>
    </source>
</evidence>
<accession>A0A1V8M5U8</accession>
<dbReference type="STRING" id="1420851.AU255_03355"/>
<organism evidence="1 2">
    <name type="scientific">Methyloprofundus sedimenti</name>
    <dbReference type="NCBI Taxonomy" id="1420851"/>
    <lineage>
        <taxon>Bacteria</taxon>
        <taxon>Pseudomonadati</taxon>
        <taxon>Pseudomonadota</taxon>
        <taxon>Gammaproteobacteria</taxon>
        <taxon>Methylococcales</taxon>
        <taxon>Methylococcaceae</taxon>
        <taxon>Methyloprofundus</taxon>
    </lineage>
</organism>
<reference evidence="1 2" key="1">
    <citation type="submission" date="2015-12" db="EMBL/GenBank/DDBJ databases">
        <authorList>
            <person name="Shamseldin A."/>
            <person name="Moawad H."/>
            <person name="Abd El-Rahim W.M."/>
            <person name="Sadowsky M.J."/>
        </authorList>
    </citation>
    <scope>NUCLEOTIDE SEQUENCE [LARGE SCALE GENOMIC DNA]</scope>
    <source>
        <strain evidence="1 2">WF1</strain>
    </source>
</reference>
<dbReference type="EMBL" id="LPUF01000001">
    <property type="protein sequence ID" value="OQK16950.1"/>
    <property type="molecule type" value="Genomic_DNA"/>
</dbReference>
<name>A0A1V8M5U8_9GAMM</name>
<dbReference type="InterPro" id="IPR010221">
    <property type="entry name" value="VCBS_dom"/>
</dbReference>
<dbReference type="Proteomes" id="UP000191980">
    <property type="component" value="Unassembled WGS sequence"/>
</dbReference>
<evidence type="ECO:0000313" key="2">
    <source>
        <dbReference type="Proteomes" id="UP000191980"/>
    </source>
</evidence>
<dbReference type="NCBIfam" id="TIGR01965">
    <property type="entry name" value="VCBS_repeat"/>
    <property type="match status" value="1"/>
</dbReference>
<gene>
    <name evidence="1" type="ORF">AU255_03355</name>
</gene>
<proteinExistence type="predicted"/>
<comment type="caution">
    <text evidence="1">The sequence shown here is derived from an EMBL/GenBank/DDBJ whole genome shotgun (WGS) entry which is preliminary data.</text>
</comment>